<evidence type="ECO:0000313" key="3">
    <source>
        <dbReference type="EMBL" id="KGM50134.1"/>
    </source>
</evidence>
<organism evidence="3 4">
    <name type="scientific">Pseudooceanicola atlanticus</name>
    <dbReference type="NCBI Taxonomy" id="1461694"/>
    <lineage>
        <taxon>Bacteria</taxon>
        <taxon>Pseudomonadati</taxon>
        <taxon>Pseudomonadota</taxon>
        <taxon>Alphaproteobacteria</taxon>
        <taxon>Rhodobacterales</taxon>
        <taxon>Paracoccaceae</taxon>
        <taxon>Pseudooceanicola</taxon>
    </lineage>
</organism>
<dbReference type="Pfam" id="PF09992">
    <property type="entry name" value="NAGPA"/>
    <property type="match status" value="1"/>
</dbReference>
<proteinExistence type="predicted"/>
<reference evidence="3 4" key="1">
    <citation type="journal article" date="2015" name="Antonie Van Leeuwenhoek">
        <title>Pseudooceanicola atlanticus gen. nov. sp. nov., isolated from surface seawater of the Atlantic Ocean and reclassification of Oceanicola batsensis, Oceanicola marinus, Oceanicola nitratireducens, Oceanicola nanhaiensis, Oceanicola antarcticus and Oceanicola flagellatus, as Pseudooceanicola batsensis comb. nov., Pseudooceanicola marinus comb. nov., Pseudooceanicola nitratireducens comb. nov., Pseudooceanicola nanhaiensis comb. nov., Pseudooceanicola antarcticus comb. nov., and Pseudooceanicola flagellatus comb. nov.</title>
        <authorList>
            <person name="Lai Q."/>
            <person name="Li G."/>
            <person name="Liu X."/>
            <person name="Du Y."/>
            <person name="Sun F."/>
            <person name="Shao Z."/>
        </authorList>
    </citation>
    <scope>NUCLEOTIDE SEQUENCE [LARGE SCALE GENOMIC DNA]</scope>
    <source>
        <strain evidence="3 4">22II-s11g</strain>
    </source>
</reference>
<evidence type="ECO:0000256" key="1">
    <source>
        <dbReference type="SAM" id="SignalP"/>
    </source>
</evidence>
<protein>
    <recommendedName>
        <fullName evidence="2">Phosphodiester glycosidase domain-containing protein</fullName>
    </recommendedName>
</protein>
<dbReference type="InterPro" id="IPR018711">
    <property type="entry name" value="NAGPA"/>
</dbReference>
<name>A0A0A0EI87_9RHOB</name>
<dbReference type="EMBL" id="AQQX01000001">
    <property type="protein sequence ID" value="KGM50134.1"/>
    <property type="molecule type" value="Genomic_DNA"/>
</dbReference>
<feature type="domain" description="Phosphodiester glycosidase" evidence="2">
    <location>
        <begin position="79"/>
        <end position="228"/>
    </location>
</feature>
<gene>
    <name evidence="3" type="ORF">ATO9_01095</name>
</gene>
<dbReference type="Proteomes" id="UP000030004">
    <property type="component" value="Unassembled WGS sequence"/>
</dbReference>
<dbReference type="STRING" id="1461694.ATO9_01095"/>
<feature type="chain" id="PRO_5001968994" description="Phosphodiester glycosidase domain-containing protein" evidence="1">
    <location>
        <begin position="26"/>
        <end position="254"/>
    </location>
</feature>
<dbReference type="eggNOG" id="COG3698">
    <property type="taxonomic scope" value="Bacteria"/>
</dbReference>
<comment type="caution">
    <text evidence="3">The sequence shown here is derived from an EMBL/GenBank/DDBJ whole genome shotgun (WGS) entry which is preliminary data.</text>
</comment>
<evidence type="ECO:0000313" key="4">
    <source>
        <dbReference type="Proteomes" id="UP000030004"/>
    </source>
</evidence>
<sequence length="254" mass="27645">MSRIKAPFRWCLILVALVFAGPALAVECSEMTFEDRGYSVCKVDTATDELRLFLTDPGGTPYGTFDAVDARLAGQGKQLAFATNAGMYHEDRSPVGHYRENGQEVQRVIANAGPGNFGLLPNGVFCFGPGRAEVIETKAYQQRDVADCPNATQSGPMLVIDGDLHPRFLEDSTSRYIRNGVGVSADGSAAYFVMSDSAVTFHEFGRVFRDMLQTPQALYFDGNISRLYAPQMNRNDLGRRMGPIVGVVVPASGE</sequence>
<dbReference type="AlphaFoldDB" id="A0A0A0EI87"/>
<accession>A0A0A0EI87</accession>
<evidence type="ECO:0000259" key="2">
    <source>
        <dbReference type="Pfam" id="PF09992"/>
    </source>
</evidence>
<feature type="signal peptide" evidence="1">
    <location>
        <begin position="1"/>
        <end position="25"/>
    </location>
</feature>
<keyword evidence="1" id="KW-0732">Signal</keyword>
<dbReference type="OrthoDB" id="5515706at2"/>
<keyword evidence="4" id="KW-1185">Reference proteome</keyword>